<proteinExistence type="predicted"/>
<name>A0ABU8T7D4_9PSEU</name>
<gene>
    <name evidence="2" type="ORF">WJX68_13080</name>
</gene>
<reference evidence="2 3" key="1">
    <citation type="submission" date="2024-03" db="EMBL/GenBank/DDBJ databases">
        <title>Draft genome sequence of Pseudonocardia sp. DW16-2.</title>
        <authorList>
            <person name="Duangmal K."/>
        </authorList>
    </citation>
    <scope>NUCLEOTIDE SEQUENCE [LARGE SCALE GENOMIC DNA]</scope>
    <source>
        <strain evidence="2 3">DW16-2</strain>
    </source>
</reference>
<evidence type="ECO:0000313" key="2">
    <source>
        <dbReference type="EMBL" id="MEJ8279871.1"/>
    </source>
</evidence>
<dbReference type="InterPro" id="IPR035197">
    <property type="entry name" value="DUF5313"/>
</dbReference>
<dbReference type="EMBL" id="JBBJUP010000009">
    <property type="protein sequence ID" value="MEJ8279871.1"/>
    <property type="molecule type" value="Genomic_DNA"/>
</dbReference>
<evidence type="ECO:0000313" key="3">
    <source>
        <dbReference type="Proteomes" id="UP001364211"/>
    </source>
</evidence>
<keyword evidence="1" id="KW-0472">Membrane</keyword>
<sequence>MSEEIRRPNPVRWLAYAFGARLPRRHRRWVLHDVTTRTWVLRHLSRTAVQLLPLLVVLYLVVPGPSWVRLGAIASGAVIGFFYSTVYMVEACETRVMKAGYPVGAAASTREARRAEQHVEARLRHDEQFRDERRRHDRRG</sequence>
<dbReference type="RefSeq" id="WP_340290307.1">
    <property type="nucleotide sequence ID" value="NZ_JBBJUP010000009.1"/>
</dbReference>
<comment type="caution">
    <text evidence="2">The sequence shown here is derived from an EMBL/GenBank/DDBJ whole genome shotgun (WGS) entry which is preliminary data.</text>
</comment>
<protein>
    <submittedName>
        <fullName evidence="2">DUF5313 family protein</fullName>
    </submittedName>
</protein>
<feature type="transmembrane region" description="Helical" evidence="1">
    <location>
        <begin position="44"/>
        <end position="62"/>
    </location>
</feature>
<dbReference type="Proteomes" id="UP001364211">
    <property type="component" value="Unassembled WGS sequence"/>
</dbReference>
<accession>A0ABU8T7D4</accession>
<dbReference type="Pfam" id="PF17240">
    <property type="entry name" value="DUF5313"/>
    <property type="match status" value="1"/>
</dbReference>
<organism evidence="2 3">
    <name type="scientific">Pseudonocardia spirodelae</name>
    <dbReference type="NCBI Taxonomy" id="3133431"/>
    <lineage>
        <taxon>Bacteria</taxon>
        <taxon>Bacillati</taxon>
        <taxon>Actinomycetota</taxon>
        <taxon>Actinomycetes</taxon>
        <taxon>Pseudonocardiales</taxon>
        <taxon>Pseudonocardiaceae</taxon>
        <taxon>Pseudonocardia</taxon>
    </lineage>
</organism>
<keyword evidence="1" id="KW-0812">Transmembrane</keyword>
<keyword evidence="3" id="KW-1185">Reference proteome</keyword>
<evidence type="ECO:0000256" key="1">
    <source>
        <dbReference type="SAM" id="Phobius"/>
    </source>
</evidence>
<feature type="transmembrane region" description="Helical" evidence="1">
    <location>
        <begin position="68"/>
        <end position="89"/>
    </location>
</feature>
<keyword evidence="1" id="KW-1133">Transmembrane helix</keyword>